<gene>
    <name evidence="7" type="ORF">B1992_00605</name>
</gene>
<reference evidence="7 8" key="1">
    <citation type="submission" date="2017-10" db="EMBL/GenBank/DDBJ databases">
        <title>Whole genome sequencing of Pseudoxanthomonas broegbernensis DSM 12573(T).</title>
        <authorList>
            <person name="Kumar S."/>
            <person name="Bansal K."/>
            <person name="Kaur A."/>
            <person name="Patil P."/>
            <person name="Sharma S."/>
            <person name="Patil P.B."/>
        </authorList>
    </citation>
    <scope>NUCLEOTIDE SEQUENCE [LARGE SCALE GENOMIC DNA]</scope>
    <source>
        <strain evidence="7 8">DSM 12573</strain>
    </source>
</reference>
<evidence type="ECO:0000256" key="3">
    <source>
        <dbReference type="ARBA" id="ARBA00022801"/>
    </source>
</evidence>
<dbReference type="InterPro" id="IPR037518">
    <property type="entry name" value="MPN"/>
</dbReference>
<dbReference type="InterPro" id="IPR020891">
    <property type="entry name" value="UPF0758_CS"/>
</dbReference>
<dbReference type="CDD" id="cd08071">
    <property type="entry name" value="MPN_DUF2466"/>
    <property type="match status" value="1"/>
</dbReference>
<keyword evidence="4" id="KW-0862">Zinc</keyword>
<dbReference type="EMBL" id="MWIP01000001">
    <property type="protein sequence ID" value="KAF1687973.1"/>
    <property type="molecule type" value="Genomic_DNA"/>
</dbReference>
<dbReference type="InterPro" id="IPR025657">
    <property type="entry name" value="RadC_JAB"/>
</dbReference>
<dbReference type="Gene3D" id="3.40.140.10">
    <property type="entry name" value="Cytidine Deaminase, domain 2"/>
    <property type="match status" value="1"/>
</dbReference>
<dbReference type="PANTHER" id="PTHR30471">
    <property type="entry name" value="DNA REPAIR PROTEIN RADC"/>
    <property type="match status" value="1"/>
</dbReference>
<evidence type="ECO:0000256" key="1">
    <source>
        <dbReference type="ARBA" id="ARBA00022670"/>
    </source>
</evidence>
<keyword evidence="8" id="KW-1185">Reference proteome</keyword>
<dbReference type="Pfam" id="PF04002">
    <property type="entry name" value="RadC"/>
    <property type="match status" value="1"/>
</dbReference>
<evidence type="ECO:0000256" key="2">
    <source>
        <dbReference type="ARBA" id="ARBA00022723"/>
    </source>
</evidence>
<dbReference type="InterPro" id="IPR001405">
    <property type="entry name" value="UPF0758"/>
</dbReference>
<keyword evidence="1" id="KW-0645">Protease</keyword>
<evidence type="ECO:0000256" key="5">
    <source>
        <dbReference type="ARBA" id="ARBA00023049"/>
    </source>
</evidence>
<evidence type="ECO:0000313" key="8">
    <source>
        <dbReference type="Proteomes" id="UP000462066"/>
    </source>
</evidence>
<dbReference type="Proteomes" id="UP000462066">
    <property type="component" value="Unassembled WGS sequence"/>
</dbReference>
<evidence type="ECO:0000259" key="6">
    <source>
        <dbReference type="PROSITE" id="PS50249"/>
    </source>
</evidence>
<keyword evidence="3" id="KW-0378">Hydrolase</keyword>
<sequence length="168" mass="18228">MQARSRVRAPTAVRVVSSIEARAREDRAIARALRLLERRILGQGACLGDVATCSAFFRMRLGGEGREHFEVAFLDTRHRLLAVERLFSGSIDGAEVHPRIVVQRALALNAAAVLLAHNHPSGHAEPSEADRVLTTRLKAALGLVDIRLLDHFVVTAGDAISMAARGLI</sequence>
<name>A0A7V8GPY4_9GAMM</name>
<dbReference type="PROSITE" id="PS50249">
    <property type="entry name" value="MPN"/>
    <property type="match status" value="1"/>
</dbReference>
<dbReference type="AlphaFoldDB" id="A0A7V8GPY4"/>
<dbReference type="GO" id="GO:0006508">
    <property type="term" value="P:proteolysis"/>
    <property type="evidence" value="ECO:0007669"/>
    <property type="project" value="UniProtKB-KW"/>
</dbReference>
<dbReference type="GO" id="GO:0008237">
    <property type="term" value="F:metallopeptidase activity"/>
    <property type="evidence" value="ECO:0007669"/>
    <property type="project" value="UniProtKB-KW"/>
</dbReference>
<dbReference type="GO" id="GO:0046872">
    <property type="term" value="F:metal ion binding"/>
    <property type="evidence" value="ECO:0007669"/>
    <property type="project" value="UniProtKB-KW"/>
</dbReference>
<proteinExistence type="predicted"/>
<comment type="caution">
    <text evidence="7">The sequence shown here is derived from an EMBL/GenBank/DDBJ whole genome shotgun (WGS) entry which is preliminary data.</text>
</comment>
<keyword evidence="5" id="KW-0482">Metalloprotease</keyword>
<evidence type="ECO:0000256" key="4">
    <source>
        <dbReference type="ARBA" id="ARBA00022833"/>
    </source>
</evidence>
<protein>
    <recommendedName>
        <fullName evidence="6">MPN domain-containing protein</fullName>
    </recommendedName>
</protein>
<dbReference type="PROSITE" id="PS01302">
    <property type="entry name" value="UPF0758"/>
    <property type="match status" value="1"/>
</dbReference>
<evidence type="ECO:0000313" key="7">
    <source>
        <dbReference type="EMBL" id="KAF1687973.1"/>
    </source>
</evidence>
<feature type="domain" description="MPN" evidence="6">
    <location>
        <begin position="45"/>
        <end position="168"/>
    </location>
</feature>
<accession>A0A7V8GPY4</accession>
<dbReference type="PANTHER" id="PTHR30471:SF3">
    <property type="entry name" value="UPF0758 PROTEIN YEES-RELATED"/>
    <property type="match status" value="1"/>
</dbReference>
<keyword evidence="2" id="KW-0479">Metal-binding</keyword>
<organism evidence="7 8">
    <name type="scientific">Pseudoxanthomonas broegbernensis</name>
    <dbReference type="NCBI Taxonomy" id="83619"/>
    <lineage>
        <taxon>Bacteria</taxon>
        <taxon>Pseudomonadati</taxon>
        <taxon>Pseudomonadota</taxon>
        <taxon>Gammaproteobacteria</taxon>
        <taxon>Lysobacterales</taxon>
        <taxon>Lysobacteraceae</taxon>
        <taxon>Pseudoxanthomonas</taxon>
    </lineage>
</organism>
<dbReference type="RefSeq" id="WP_162309523.1">
    <property type="nucleotide sequence ID" value="NZ_JACHGU010000003.1"/>
</dbReference>